<feature type="transmembrane region" description="Helical" evidence="6">
    <location>
        <begin position="172"/>
        <end position="188"/>
    </location>
</feature>
<feature type="transmembrane region" description="Helical" evidence="6">
    <location>
        <begin position="149"/>
        <end position="166"/>
    </location>
</feature>
<comment type="caution">
    <text evidence="7">The sequence shown here is derived from an EMBL/GenBank/DDBJ whole genome shotgun (WGS) entry which is preliminary data.</text>
</comment>
<dbReference type="InterPro" id="IPR001182">
    <property type="entry name" value="FtsW/RodA"/>
</dbReference>
<keyword evidence="3" id="KW-0133">Cell shape</keyword>
<dbReference type="PANTHER" id="PTHR30474:SF1">
    <property type="entry name" value="PEPTIDOGLYCAN GLYCOSYLTRANSFERASE MRDB"/>
    <property type="match status" value="1"/>
</dbReference>
<accession>A0ABP3QPJ1</accession>
<feature type="transmembrane region" description="Helical" evidence="6">
    <location>
        <begin position="49"/>
        <end position="66"/>
    </location>
</feature>
<keyword evidence="5 6" id="KW-0472">Membrane</keyword>
<dbReference type="PANTHER" id="PTHR30474">
    <property type="entry name" value="CELL CYCLE PROTEIN"/>
    <property type="match status" value="1"/>
</dbReference>
<evidence type="ECO:0000256" key="2">
    <source>
        <dbReference type="ARBA" id="ARBA00022692"/>
    </source>
</evidence>
<dbReference type="RefSeq" id="WP_343810330.1">
    <property type="nucleotide sequence ID" value="NZ_BAAADS010000003.1"/>
</dbReference>
<keyword evidence="4 6" id="KW-1133">Transmembrane helix</keyword>
<evidence type="ECO:0000256" key="3">
    <source>
        <dbReference type="ARBA" id="ARBA00022960"/>
    </source>
</evidence>
<dbReference type="Pfam" id="PF01098">
    <property type="entry name" value="FTSW_RODA_SPOVE"/>
    <property type="match status" value="1"/>
</dbReference>
<sequence>MKNRSTVNIDYTLLFIIILLGIVSVFTLHTIAPTLPAKYDGSNFMLKQAMWYIAGGFVILITMLIDYDRFRQITWIVYGFGVLSLFMLYIGFPPGIVHEANGAVSWFKFPLIGTIQPAEFMKVILVMTIAHVLVSHHDKHPEKTLKSDFWLLGKILVISLPPMGLVAVQPDLGGFLVLASITGSMILISGIRWRILFSIFFLAVLVMGSLFAAWYFFSGPISEFLEESLFGHVSSRLYGWLNPEKNYNAGYQLIYAMLAIGSGQLSGKGIGAMEVNVPERHTDMIFTAISEQFGFIGASLVVTLFFLLLYRLIHIALLSNDKYGSYLVTGLVGMFAYQIFQNIGMSIQLLPITGLPLPFLSYGGSSTITYLLAIGIALNVHSRTKKYMFDESR</sequence>
<feature type="transmembrane region" description="Helical" evidence="6">
    <location>
        <begin position="12"/>
        <end position="29"/>
    </location>
</feature>
<keyword evidence="2 6" id="KW-0812">Transmembrane</keyword>
<feature type="transmembrane region" description="Helical" evidence="6">
    <location>
        <begin position="195"/>
        <end position="217"/>
    </location>
</feature>
<organism evidence="7 8">
    <name type="scientific">Virgibacillus siamensis</name>
    <dbReference type="NCBI Taxonomy" id="480071"/>
    <lineage>
        <taxon>Bacteria</taxon>
        <taxon>Bacillati</taxon>
        <taxon>Bacillota</taxon>
        <taxon>Bacilli</taxon>
        <taxon>Bacillales</taxon>
        <taxon>Bacillaceae</taxon>
        <taxon>Virgibacillus</taxon>
    </lineage>
</organism>
<dbReference type="EMBL" id="BAAADS010000003">
    <property type="protein sequence ID" value="GAA0593338.1"/>
    <property type="molecule type" value="Genomic_DNA"/>
</dbReference>
<feature type="transmembrane region" description="Helical" evidence="6">
    <location>
        <begin position="293"/>
        <end position="311"/>
    </location>
</feature>
<evidence type="ECO:0000256" key="5">
    <source>
        <dbReference type="ARBA" id="ARBA00023136"/>
    </source>
</evidence>
<feature type="transmembrane region" description="Helical" evidence="6">
    <location>
        <begin position="120"/>
        <end position="137"/>
    </location>
</feature>
<evidence type="ECO:0000256" key="4">
    <source>
        <dbReference type="ARBA" id="ARBA00022989"/>
    </source>
</evidence>
<evidence type="ECO:0000313" key="7">
    <source>
        <dbReference type="EMBL" id="GAA0593338.1"/>
    </source>
</evidence>
<comment type="subcellular location">
    <subcellularLocation>
        <location evidence="1">Membrane</location>
        <topology evidence="1">Multi-pass membrane protein</topology>
    </subcellularLocation>
</comment>
<feature type="transmembrane region" description="Helical" evidence="6">
    <location>
        <begin position="73"/>
        <end position="92"/>
    </location>
</feature>
<evidence type="ECO:0000256" key="1">
    <source>
        <dbReference type="ARBA" id="ARBA00004141"/>
    </source>
</evidence>
<reference evidence="8" key="1">
    <citation type="journal article" date="2019" name="Int. J. Syst. Evol. Microbiol.">
        <title>The Global Catalogue of Microorganisms (GCM) 10K type strain sequencing project: providing services to taxonomists for standard genome sequencing and annotation.</title>
        <authorList>
            <consortium name="The Broad Institute Genomics Platform"/>
            <consortium name="The Broad Institute Genome Sequencing Center for Infectious Disease"/>
            <person name="Wu L."/>
            <person name="Ma J."/>
        </authorList>
    </citation>
    <scope>NUCLEOTIDE SEQUENCE [LARGE SCALE GENOMIC DNA]</scope>
    <source>
        <strain evidence="8">JCM 15395</strain>
    </source>
</reference>
<feature type="transmembrane region" description="Helical" evidence="6">
    <location>
        <begin position="360"/>
        <end position="380"/>
    </location>
</feature>
<evidence type="ECO:0000256" key="6">
    <source>
        <dbReference type="SAM" id="Phobius"/>
    </source>
</evidence>
<protein>
    <submittedName>
        <fullName evidence="7">FtsW/RodA/SpoVE family cell cycle protein</fullName>
    </submittedName>
</protein>
<name>A0ABP3QPJ1_9BACI</name>
<gene>
    <name evidence="7" type="ORF">GCM10009001_06870</name>
</gene>
<keyword evidence="8" id="KW-1185">Reference proteome</keyword>
<evidence type="ECO:0000313" key="8">
    <source>
        <dbReference type="Proteomes" id="UP001500866"/>
    </source>
</evidence>
<dbReference type="Proteomes" id="UP001500866">
    <property type="component" value="Unassembled WGS sequence"/>
</dbReference>
<feature type="transmembrane region" description="Helical" evidence="6">
    <location>
        <begin position="323"/>
        <end position="340"/>
    </location>
</feature>
<proteinExistence type="predicted"/>